<keyword evidence="1" id="KW-0472">Membrane</keyword>
<keyword evidence="1" id="KW-1133">Transmembrane helix</keyword>
<evidence type="ECO:0000313" key="2">
    <source>
        <dbReference type="EMBL" id="OHA46622.1"/>
    </source>
</evidence>
<dbReference type="AlphaFoldDB" id="A0A1G2PGA3"/>
<comment type="caution">
    <text evidence="2">The sequence shown here is derived from an EMBL/GenBank/DDBJ whole genome shotgun (WGS) entry which is preliminary data.</text>
</comment>
<evidence type="ECO:0000313" key="3">
    <source>
        <dbReference type="Proteomes" id="UP000178869"/>
    </source>
</evidence>
<feature type="transmembrane region" description="Helical" evidence="1">
    <location>
        <begin position="66"/>
        <end position="84"/>
    </location>
</feature>
<keyword evidence="1" id="KW-0812">Transmembrane</keyword>
<feature type="transmembrane region" description="Helical" evidence="1">
    <location>
        <begin position="104"/>
        <end position="122"/>
    </location>
</feature>
<accession>A0A1G2PGA3</accession>
<feature type="transmembrane region" description="Helical" evidence="1">
    <location>
        <begin position="42"/>
        <end position="60"/>
    </location>
</feature>
<name>A0A1G2PGA3_9BACT</name>
<protein>
    <submittedName>
        <fullName evidence="2">Uncharacterized protein</fullName>
    </submittedName>
</protein>
<gene>
    <name evidence="2" type="ORF">A2828_01820</name>
</gene>
<proteinExistence type="predicted"/>
<reference evidence="2 3" key="1">
    <citation type="journal article" date="2016" name="Nat. Commun.">
        <title>Thousands of microbial genomes shed light on interconnected biogeochemical processes in an aquifer system.</title>
        <authorList>
            <person name="Anantharaman K."/>
            <person name="Brown C.T."/>
            <person name="Hug L.A."/>
            <person name="Sharon I."/>
            <person name="Castelle C.J."/>
            <person name="Probst A.J."/>
            <person name="Thomas B.C."/>
            <person name="Singh A."/>
            <person name="Wilkins M.J."/>
            <person name="Karaoz U."/>
            <person name="Brodie E.L."/>
            <person name="Williams K.H."/>
            <person name="Hubbard S.S."/>
            <person name="Banfield J.F."/>
        </authorList>
    </citation>
    <scope>NUCLEOTIDE SEQUENCE [LARGE SCALE GENOMIC DNA]</scope>
</reference>
<dbReference type="EMBL" id="MHSR01000013">
    <property type="protein sequence ID" value="OHA46622.1"/>
    <property type="molecule type" value="Genomic_DNA"/>
</dbReference>
<organism evidence="2 3">
    <name type="scientific">Candidatus Terrybacteria bacterium RIFCSPHIGHO2_01_FULL_43_35</name>
    <dbReference type="NCBI Taxonomy" id="1802361"/>
    <lineage>
        <taxon>Bacteria</taxon>
        <taxon>Candidatus Terryibacteriota</taxon>
    </lineage>
</organism>
<sequence>MENTSNNQNSSDPDKEYLSIPPNKLAQICLRYEKELVQVKDWMFWFLMLWTFVILLMEWTEFFFDMATPHTIQAGYIVLLGAYIVHKETLRWTGVAPRVRRGEIFVYIWWGTLLIMFIASYLTPRWNVPESMTALCYETLAYFLFTEFSKALNAWRGVNGNNQDHK</sequence>
<dbReference type="Proteomes" id="UP000178869">
    <property type="component" value="Unassembled WGS sequence"/>
</dbReference>
<evidence type="ECO:0000256" key="1">
    <source>
        <dbReference type="SAM" id="Phobius"/>
    </source>
</evidence>